<sequence length="146" mass="15406">MNSTQLPSVTLSVTIPSFQSTTESNCMPATIAIDTAEPNTLNATMNGEWLTVPNTGTAGGDIIFKMLSEGIIFIGIALKSNKGTAGNNAFYTSTVDHTTETLKVTDIGSETGDDVVAYQYLIIVQDVASQAIGYIDPGIINNPNEN</sequence>
<reference evidence="1" key="1">
    <citation type="submission" date="2023-03" db="EMBL/GenBank/DDBJ databases">
        <title>Lomoglobus Profundus gen. nov., sp. nov., a novel member of the phylum Verrucomicrobia, isolated from deep-marine sediment of South China Sea.</title>
        <authorList>
            <person name="Ahmad T."/>
            <person name="Ishaq S.E."/>
            <person name="Wang F."/>
        </authorList>
    </citation>
    <scope>NUCLEOTIDE SEQUENCE</scope>
    <source>
        <strain evidence="1">LMO-M01</strain>
    </source>
</reference>
<organism evidence="1 2">
    <name type="scientific">Synoicihabitans lomoniglobus</name>
    <dbReference type="NCBI Taxonomy" id="2909285"/>
    <lineage>
        <taxon>Bacteria</taxon>
        <taxon>Pseudomonadati</taxon>
        <taxon>Verrucomicrobiota</taxon>
        <taxon>Opitutia</taxon>
        <taxon>Opitutales</taxon>
        <taxon>Opitutaceae</taxon>
        <taxon>Synoicihabitans</taxon>
    </lineage>
</organism>
<evidence type="ECO:0000313" key="2">
    <source>
        <dbReference type="Proteomes" id="UP001218638"/>
    </source>
</evidence>
<protein>
    <submittedName>
        <fullName evidence="1">Uncharacterized protein</fullName>
    </submittedName>
</protein>
<dbReference type="RefSeq" id="WP_330929965.1">
    <property type="nucleotide sequence ID" value="NZ_CP119075.1"/>
</dbReference>
<accession>A0AAE9ZT20</accession>
<dbReference type="AlphaFoldDB" id="A0AAE9ZT20"/>
<name>A0AAE9ZT20_9BACT</name>
<dbReference type="EMBL" id="CP119075">
    <property type="protein sequence ID" value="WED64680.1"/>
    <property type="molecule type" value="Genomic_DNA"/>
</dbReference>
<dbReference type="Proteomes" id="UP001218638">
    <property type="component" value="Chromosome"/>
</dbReference>
<proteinExistence type="predicted"/>
<gene>
    <name evidence="1" type="ORF">PXH66_20240</name>
</gene>
<evidence type="ECO:0000313" key="1">
    <source>
        <dbReference type="EMBL" id="WED64680.1"/>
    </source>
</evidence>
<keyword evidence="2" id="KW-1185">Reference proteome</keyword>
<dbReference type="KEGG" id="slom:PXH66_20240"/>